<reference evidence="1 3" key="1">
    <citation type="journal article" date="2015" name="Genome Biol. Evol.">
        <title>Comparative Genomics of a Bacterivorous Green Alga Reveals Evolutionary Causalities and Consequences of Phago-Mixotrophic Mode of Nutrition.</title>
        <authorList>
            <person name="Burns J.A."/>
            <person name="Paasch A."/>
            <person name="Narechania A."/>
            <person name="Kim E."/>
        </authorList>
    </citation>
    <scope>NUCLEOTIDE SEQUENCE [LARGE SCALE GENOMIC DNA]</scope>
    <source>
        <strain evidence="1">PLY_AMNH</strain>
    </source>
</reference>
<dbReference type="Proteomes" id="UP001190700">
    <property type="component" value="Unassembled WGS sequence"/>
</dbReference>
<evidence type="ECO:0000313" key="1">
    <source>
        <dbReference type="EMBL" id="KAK3270321.1"/>
    </source>
</evidence>
<dbReference type="EMBL" id="LGRX02010470">
    <property type="protein sequence ID" value="KAK3270321.1"/>
    <property type="molecule type" value="Genomic_DNA"/>
</dbReference>
<evidence type="ECO:0000313" key="3">
    <source>
        <dbReference type="Proteomes" id="UP001190700"/>
    </source>
</evidence>
<reference evidence="1" key="2">
    <citation type="submission" date="2023-06" db="EMBL/GenBank/DDBJ databases">
        <title>Long-read-based genome assembly of the green algal bacterivore Cymbomonas tetramitiformis.</title>
        <authorList>
            <person name="Gyaltshen Y."/>
            <person name="Rozenberg A."/>
            <person name="Paasch A."/>
            <person name="Burns J.A."/>
            <person name="Warring S."/>
            <person name="Larson R."/>
            <person name="Maurer-Alcala X."/>
            <person name="Dacks J."/>
            <person name="Kim E."/>
        </authorList>
    </citation>
    <scope>NUCLEOTIDE SEQUENCE</scope>
    <source>
        <strain evidence="1">PLY_AMNH</strain>
    </source>
</reference>
<name>A0AAE0G3N8_9CHLO</name>
<protein>
    <submittedName>
        <fullName evidence="1">Uncharacterized protein</fullName>
    </submittedName>
</protein>
<proteinExistence type="predicted"/>
<keyword evidence="3" id="KW-1185">Reference proteome</keyword>
<comment type="caution">
    <text evidence="1">The sequence shown here is derived from an EMBL/GenBank/DDBJ whole genome shotgun (WGS) entry which is preliminary data.</text>
</comment>
<evidence type="ECO:0000313" key="2">
    <source>
        <dbReference type="EMBL" id="KAK3275230.1"/>
    </source>
</evidence>
<dbReference type="EMBL" id="LGRX02007339">
    <property type="protein sequence ID" value="KAK3275230.1"/>
    <property type="molecule type" value="Genomic_DNA"/>
</dbReference>
<accession>A0AAE0G3N8</accession>
<sequence length="431" mass="47758">MRSLRLDATALALIPAAATTCVAAYGAWRQKASLVALALNRAYNTEVHIDRIDLSELSSRSRILIRGLRVGPTSNYISSACVELTASTESLWSLLKGEKTHLQELQLRECSVYIQSQIIGAIPRALDGIRSTYSNGSGFGVIKIDKLKLDDVAITVIEGGRRPLEKSIPPLTHLFMRNVSTSHSAAEFVACIQSLSTGSTGVRRPLVLGTGEYPKWLKQRLSQFVAEWQRVPQGLRNGPEQMLSLVGTALKERQGKLPEFDLDALGPLMNIQRQLAPQQALLTEQAQQWMTWLSELGELAMAVPPEMLERIQHQKLVERVLEGGPGLLESLMQQGVLRRLVSRAPLLRYLLDQQVLLQLLDTGLLQRMLQVKLLPKLIDTNILAELAENGVLMELVRRPKLLAKLIDGGVLDRLIETRVMAQLLQRSSSPA</sequence>
<gene>
    <name evidence="2" type="ORF">CYMTET_16624</name>
    <name evidence="1" type="ORF">CYMTET_21278</name>
</gene>
<dbReference type="AlphaFoldDB" id="A0AAE0G3N8"/>
<organism evidence="1 3">
    <name type="scientific">Cymbomonas tetramitiformis</name>
    <dbReference type="NCBI Taxonomy" id="36881"/>
    <lineage>
        <taxon>Eukaryota</taxon>
        <taxon>Viridiplantae</taxon>
        <taxon>Chlorophyta</taxon>
        <taxon>Pyramimonadophyceae</taxon>
        <taxon>Pyramimonadales</taxon>
        <taxon>Pyramimonadaceae</taxon>
        <taxon>Cymbomonas</taxon>
    </lineage>
</organism>